<dbReference type="AlphaFoldDB" id="A0A3P7PHD3"/>
<gene>
    <name evidence="1" type="ORF">PATL70BA_2393</name>
</gene>
<dbReference type="Proteomes" id="UP000279029">
    <property type="component" value="Chromosome"/>
</dbReference>
<reference evidence="1 2" key="1">
    <citation type="submission" date="2018-09" db="EMBL/GenBank/DDBJ databases">
        <authorList>
            <person name="Postec A."/>
        </authorList>
    </citation>
    <scope>NUCLEOTIDE SEQUENCE [LARGE SCALE GENOMIC DNA]</scope>
    <source>
        <strain evidence="1">70B-A</strain>
    </source>
</reference>
<organism evidence="1 2">
    <name type="scientific">Petrocella atlantisensis</name>
    <dbReference type="NCBI Taxonomy" id="2173034"/>
    <lineage>
        <taxon>Bacteria</taxon>
        <taxon>Bacillati</taxon>
        <taxon>Bacillota</taxon>
        <taxon>Clostridia</taxon>
        <taxon>Lachnospirales</taxon>
        <taxon>Vallitaleaceae</taxon>
        <taxon>Petrocella</taxon>
    </lineage>
</organism>
<dbReference type="KEGG" id="cbar:PATL70BA_2393"/>
<evidence type="ECO:0000313" key="1">
    <source>
        <dbReference type="EMBL" id="VDN48288.1"/>
    </source>
</evidence>
<protein>
    <submittedName>
        <fullName evidence="1">Uncharacterized protein</fullName>
    </submittedName>
</protein>
<dbReference type="OrthoDB" id="2080709at2"/>
<sequence length="608" mass="68539">MLKNFLERAKAGDPVYINDVSKSFYDLDISKRYSIHCVLTLLENNEKRLFDMHIPRMDPLNQEEVDFIKHYLWAEVYNILSGLGGISMHVFIDRQHLTLKKLINELNDVFQIDKKSSERFGYGKCINVIDRMMGTLCPQEPPFRFIVGDTSDMPNINTVTESNYEDASLFSTVTEDLKGKVICGMDIGGTDIKLVLVKDGIIDCYKEYDWFPALFMTSNQLVEPICLLVRLLRAKISLDSSIELTQQKSSLLSDIASALDKEATDSHMLDVISKVEKYLHDDMVEIDAIGLCYPDVVVNNKVVGGECYKVRGIRNNAAINFEKDFLNLTHLDTSLHQLIKKDGVVNIINDGPMASFTAAVEIAASMPSSVVTKGVLAYTLGTELGTGWVKGNGSIPNIPLEIYNLIIDLGSFVEKQYHSDDIRSINNFNTNLPGTIQKFCSQSGVFRMALKYFPSERPDLFKELLEKEYVVEKVIDGQKGYYVPTEPRDQRKAFLEHMMSLPDRENDETNEKIWRNIGVSLAITYLETDKIIQLGAPYLIAFGRLVKNSHCFELIKEGVKSISDEILLEVADATMANTPLMQQLENNAHYTVAQFAQAIGAVYFANQS</sequence>
<keyword evidence="2" id="KW-1185">Reference proteome</keyword>
<dbReference type="RefSeq" id="WP_125137439.1">
    <property type="nucleotide sequence ID" value="NZ_LR130778.1"/>
</dbReference>
<evidence type="ECO:0000313" key="2">
    <source>
        <dbReference type="Proteomes" id="UP000279029"/>
    </source>
</evidence>
<proteinExistence type="predicted"/>
<dbReference type="EMBL" id="LR130778">
    <property type="protein sequence ID" value="VDN48288.1"/>
    <property type="molecule type" value="Genomic_DNA"/>
</dbReference>
<accession>A0A3P7PHD3</accession>
<name>A0A3P7PHD3_9FIRM</name>